<dbReference type="EMBL" id="CP048739">
    <property type="protein sequence ID" value="QIB74965.1"/>
    <property type="molecule type" value="Genomic_DNA"/>
</dbReference>
<dbReference type="AlphaFoldDB" id="A0A6C0UHR0"/>
<proteinExistence type="predicted"/>
<dbReference type="RefSeq" id="WP_163486798.1">
    <property type="nucleotide sequence ID" value="NZ_CP048739.1"/>
</dbReference>
<name>A0A6C0UHR0_9EURY</name>
<gene>
    <name evidence="1" type="ORF">G3I44_12150</name>
</gene>
<organism evidence="1 2">
    <name type="scientific">Halogeometricum borinquense</name>
    <dbReference type="NCBI Taxonomy" id="60847"/>
    <lineage>
        <taxon>Archaea</taxon>
        <taxon>Methanobacteriati</taxon>
        <taxon>Methanobacteriota</taxon>
        <taxon>Stenosarchaea group</taxon>
        <taxon>Halobacteria</taxon>
        <taxon>Halobacteriales</taxon>
        <taxon>Haloferacaceae</taxon>
        <taxon>Halogeometricum</taxon>
    </lineage>
</organism>
<accession>A0A6C0UHR0</accession>
<reference evidence="1 2" key="1">
    <citation type="submission" date="2020-02" db="EMBL/GenBank/DDBJ databases">
        <title>Whole genome sequence of Halogeometricum borinquense strain wsp4.</title>
        <authorList>
            <person name="Verma D.K."/>
            <person name="Gopal K."/>
            <person name="Prasad E.S."/>
        </authorList>
    </citation>
    <scope>NUCLEOTIDE SEQUENCE [LARGE SCALE GENOMIC DNA]</scope>
    <source>
        <strain evidence="2">wsp4</strain>
    </source>
</reference>
<evidence type="ECO:0000313" key="2">
    <source>
        <dbReference type="Proteomes" id="UP000465846"/>
    </source>
</evidence>
<evidence type="ECO:0000313" key="1">
    <source>
        <dbReference type="EMBL" id="QIB74965.1"/>
    </source>
</evidence>
<protein>
    <submittedName>
        <fullName evidence="1">Uncharacterized protein</fullName>
    </submittedName>
</protein>
<dbReference type="GeneID" id="44080165"/>
<dbReference type="Proteomes" id="UP000465846">
    <property type="component" value="Chromosome"/>
</dbReference>
<sequence>MSRTDPAAAMNGIGTGHICDSCNRRINHGDKAGMYVTYYDEGGWTPRRTWCLDCCPEEVDPGTEGADEAILLGVFFSHRIVGVRVRDRCRPRRRFRS</sequence>